<organism evidence="1 2">
    <name type="scientific">Luedemannella helvata</name>
    <dbReference type="NCBI Taxonomy" id="349315"/>
    <lineage>
        <taxon>Bacteria</taxon>
        <taxon>Bacillati</taxon>
        <taxon>Actinomycetota</taxon>
        <taxon>Actinomycetes</taxon>
        <taxon>Micromonosporales</taxon>
        <taxon>Micromonosporaceae</taxon>
        <taxon>Luedemannella</taxon>
    </lineage>
</organism>
<evidence type="ECO:0000313" key="2">
    <source>
        <dbReference type="Proteomes" id="UP001500655"/>
    </source>
</evidence>
<dbReference type="InterPro" id="IPR016039">
    <property type="entry name" value="Thiolase-like"/>
</dbReference>
<dbReference type="SUPFAM" id="SSF53901">
    <property type="entry name" value="Thiolase-like"/>
    <property type="match status" value="1"/>
</dbReference>
<gene>
    <name evidence="1" type="ORF">GCM10009681_07860</name>
</gene>
<comment type="caution">
    <text evidence="1">The sequence shown here is derived from an EMBL/GenBank/DDBJ whole genome shotgun (WGS) entry which is preliminary data.</text>
</comment>
<name>A0ABP4VYM6_9ACTN</name>
<keyword evidence="2" id="KW-1185">Reference proteome</keyword>
<proteinExistence type="predicted"/>
<evidence type="ECO:0008006" key="3">
    <source>
        <dbReference type="Google" id="ProtNLM"/>
    </source>
</evidence>
<sequence>MVDMYLSSISYTYGEQRLIRELGEDGCDDARLKEERLEHYRATDVSSLDMARDVGARTLAAAGGTCDLILFATETRDGPEILTANAQLANALGLPGAIVMSVGGHACGNLGLLLQLARGLVATSAAESILIITSDRVVNRPRMMAGALSVLSDGAAAAYVSRERPAGPGPTFVVHGVAVSGDSRGGTADASPAAQLRTVQLGRAAAKGLKAATGRGPRDFTRVLFNNYRTASLRFLTGAAGFLSPQLLIGPVAEYAHSYAADLLTNLALMHDEGAITAGDRLALAATGPHSWAMIDVEVAA</sequence>
<dbReference type="Gene3D" id="3.40.47.10">
    <property type="match status" value="2"/>
</dbReference>
<protein>
    <recommendedName>
        <fullName evidence="3">Beta-ketoacyl-[acyl-carrier-protein] synthase III N-terminal domain-containing protein</fullName>
    </recommendedName>
</protein>
<dbReference type="Proteomes" id="UP001500655">
    <property type="component" value="Unassembled WGS sequence"/>
</dbReference>
<accession>A0ABP4VYM6</accession>
<dbReference type="EMBL" id="BAAALS010000003">
    <property type="protein sequence ID" value="GAA1739480.1"/>
    <property type="molecule type" value="Genomic_DNA"/>
</dbReference>
<reference evidence="2" key="1">
    <citation type="journal article" date="2019" name="Int. J. Syst. Evol. Microbiol.">
        <title>The Global Catalogue of Microorganisms (GCM) 10K type strain sequencing project: providing services to taxonomists for standard genome sequencing and annotation.</title>
        <authorList>
            <consortium name="The Broad Institute Genomics Platform"/>
            <consortium name="The Broad Institute Genome Sequencing Center for Infectious Disease"/>
            <person name="Wu L."/>
            <person name="Ma J."/>
        </authorList>
    </citation>
    <scope>NUCLEOTIDE SEQUENCE [LARGE SCALE GENOMIC DNA]</scope>
    <source>
        <strain evidence="2">JCM 13249</strain>
    </source>
</reference>
<evidence type="ECO:0000313" key="1">
    <source>
        <dbReference type="EMBL" id="GAA1739480.1"/>
    </source>
</evidence>